<dbReference type="EMBL" id="CP027169">
    <property type="protein sequence ID" value="AVK06311.1"/>
    <property type="molecule type" value="Genomic_DNA"/>
</dbReference>
<dbReference type="Pfam" id="PF05257">
    <property type="entry name" value="CHAP"/>
    <property type="match status" value="1"/>
</dbReference>
<organism evidence="2 3">
    <name type="scientific">Pseudomonas paraeruginosa</name>
    <dbReference type="NCBI Taxonomy" id="2994495"/>
    <lineage>
        <taxon>Bacteria</taxon>
        <taxon>Pseudomonadati</taxon>
        <taxon>Pseudomonadota</taxon>
        <taxon>Gammaproteobacteria</taxon>
        <taxon>Pseudomonadales</taxon>
        <taxon>Pseudomonadaceae</taxon>
        <taxon>Pseudomonas</taxon>
    </lineage>
</organism>
<name>A0A2R3IWK5_9PSED</name>
<evidence type="ECO:0000313" key="3">
    <source>
        <dbReference type="Proteomes" id="UP000238390"/>
    </source>
</evidence>
<dbReference type="InterPro" id="IPR038765">
    <property type="entry name" value="Papain-like_cys_pep_sf"/>
</dbReference>
<feature type="domain" description="Peptidase C51" evidence="1">
    <location>
        <begin position="24"/>
        <end position="98"/>
    </location>
</feature>
<dbReference type="InterPro" id="IPR007921">
    <property type="entry name" value="CHAP_dom"/>
</dbReference>
<gene>
    <name evidence="2" type="ORF">CSB93_4689</name>
</gene>
<dbReference type="SUPFAM" id="SSF54001">
    <property type="entry name" value="Cysteine proteinases"/>
    <property type="match status" value="1"/>
</dbReference>
<dbReference type="SMR" id="A0A2R3IWK5"/>
<evidence type="ECO:0000259" key="1">
    <source>
        <dbReference type="Pfam" id="PF05257"/>
    </source>
</evidence>
<accession>A0A2R3IWK5</accession>
<dbReference type="Proteomes" id="UP000238390">
    <property type="component" value="Chromosome"/>
</dbReference>
<reference evidence="2 3" key="1">
    <citation type="submission" date="2018-02" db="EMBL/GenBank/DDBJ databases">
        <title>FDA/CDC Antimicrobial Resistant Isolate Bank Genome Sequencing.</title>
        <authorList>
            <person name="Benahmed F.H."/>
            <person name="Lutgring J.D."/>
            <person name="Yoo B."/>
            <person name="Machado M."/>
            <person name="Brown A."/>
            <person name="McAllister G."/>
            <person name="Perry A."/>
            <person name="Halpin A.L."/>
            <person name="Vavikolanu K."/>
            <person name="Ott S."/>
            <person name="Zhao X."/>
            <person name="Tallon L.J."/>
            <person name="Sadzewicz L."/>
            <person name="Aluvathingal J."/>
            <person name="Nadendla S."/>
            <person name="Voskania-kordi A."/>
            <person name="Simonyan V."/>
            <person name="Patel J."/>
            <person name="Shawar R.M."/>
        </authorList>
    </citation>
    <scope>NUCLEOTIDE SEQUENCE [LARGE SCALE GENOMIC DNA]</scope>
    <source>
        <strain evidence="2 3">AR_0356</strain>
    </source>
</reference>
<dbReference type="AlphaFoldDB" id="A0A2R3IWK5"/>
<sequence>MDSLDQCIVNACKNSWDKSYLAGTPNKDNCSGFVQSVAAELGVAMPRGNANAMVDGLAQHQGWSRLASGAEAAQKAAQGYLVIAGLKGRTYGHVAVVISGPLYRQKYPLCWCGSIAGAVGQSQGLKSVGQVWNRTDRDRLDYYVYSLASCSLPKAS</sequence>
<protein>
    <recommendedName>
        <fullName evidence="1">Peptidase C51 domain-containing protein</fullName>
    </recommendedName>
</protein>
<dbReference type="GeneID" id="77221559"/>
<dbReference type="RefSeq" id="WP_003154271.1">
    <property type="nucleotide sequence ID" value="NZ_CP020560.1"/>
</dbReference>
<proteinExistence type="predicted"/>
<dbReference type="Gene3D" id="3.90.1720.10">
    <property type="entry name" value="endopeptidase domain like (from Nostoc punctiforme)"/>
    <property type="match status" value="1"/>
</dbReference>
<evidence type="ECO:0000313" key="2">
    <source>
        <dbReference type="EMBL" id="AVK06311.1"/>
    </source>
</evidence>
<keyword evidence="3" id="KW-1185">Reference proteome</keyword>